<dbReference type="InterPro" id="IPR020846">
    <property type="entry name" value="MFS_dom"/>
</dbReference>
<dbReference type="GO" id="GO:0012505">
    <property type="term" value="C:endomembrane system"/>
    <property type="evidence" value="ECO:0007669"/>
    <property type="project" value="UniProtKB-SubCell"/>
</dbReference>
<dbReference type="InterPro" id="IPR051337">
    <property type="entry name" value="OPA_Antiporter"/>
</dbReference>
<dbReference type="RefSeq" id="WP_162666090.1">
    <property type="nucleotide sequence ID" value="NZ_LR593886.1"/>
</dbReference>
<organism evidence="7 8">
    <name type="scientific">Gemmata massiliana</name>
    <dbReference type="NCBI Taxonomy" id="1210884"/>
    <lineage>
        <taxon>Bacteria</taxon>
        <taxon>Pseudomonadati</taxon>
        <taxon>Planctomycetota</taxon>
        <taxon>Planctomycetia</taxon>
        <taxon>Gemmatales</taxon>
        <taxon>Gemmataceae</taxon>
        <taxon>Gemmata</taxon>
    </lineage>
</organism>
<dbReference type="Proteomes" id="UP000464178">
    <property type="component" value="Chromosome"/>
</dbReference>
<feature type="transmembrane region" description="Helical" evidence="5">
    <location>
        <begin position="12"/>
        <end position="33"/>
    </location>
</feature>
<dbReference type="GO" id="GO:0035435">
    <property type="term" value="P:phosphate ion transmembrane transport"/>
    <property type="evidence" value="ECO:0007669"/>
    <property type="project" value="TreeGrafter"/>
</dbReference>
<dbReference type="EMBL" id="LR593886">
    <property type="protein sequence ID" value="VTR91034.1"/>
    <property type="molecule type" value="Genomic_DNA"/>
</dbReference>
<sequence length="454" mass="47389">MPDEIARLRRWQAVTVVTLFTGYAGYYVCRSNLSVASPLLLKEYGPDGLTKAHIGDIASVGVLFYAIGKALNGVLAEYLGGRRIFLLGMFTSVACTVLFALAPRSTGALGGLASSFGLPVAVMLPFLVVWAANRFVQSMGWGGLVQITSRWFTANRMATVMGVLTMSYLLGDALARLYLGGVVSTGVGWQGVFFAAAAMLGAIGCVSFFTLKNRPSIVGLPEPPPPPGNVYGADAGYGKISLWGLLGPLFSSFTFWLVCLMNVGLTLIRETFNLWNPTYLNEVVKLDAWAAGVASLVFPLVGAVAALFAGWLVDRLNGRYGLVVVSSLVGLVVTLGLFAWAPLEGRTWAALALIGAVALFLLAPYTFCSGVLAVKLGGQRGGSTAAGIIDTAGYLGATLAGSGVGRISQHYGWGTAFGALAGVAALTMLVATVFALRSSPDAPPAEPEGDGNYS</sequence>
<feature type="transmembrane region" description="Helical" evidence="5">
    <location>
        <begin position="84"/>
        <end position="102"/>
    </location>
</feature>
<dbReference type="Gene3D" id="1.20.1250.20">
    <property type="entry name" value="MFS general substrate transporter like domains"/>
    <property type="match status" value="2"/>
</dbReference>
<proteinExistence type="predicted"/>
<dbReference type="Pfam" id="PF07690">
    <property type="entry name" value="MFS_1"/>
    <property type="match status" value="1"/>
</dbReference>
<dbReference type="InterPro" id="IPR011701">
    <property type="entry name" value="MFS"/>
</dbReference>
<dbReference type="AlphaFoldDB" id="A0A6P2CTL2"/>
<feature type="transmembrane region" description="Helical" evidence="5">
    <location>
        <begin position="245"/>
        <end position="268"/>
    </location>
</feature>
<accession>A0A6P2CTL2</accession>
<feature type="transmembrane region" description="Helical" evidence="5">
    <location>
        <begin position="347"/>
        <end position="373"/>
    </location>
</feature>
<dbReference type="InterPro" id="IPR000849">
    <property type="entry name" value="Sugar_P_transporter"/>
</dbReference>
<evidence type="ECO:0000256" key="1">
    <source>
        <dbReference type="ARBA" id="ARBA00004127"/>
    </source>
</evidence>
<feature type="transmembrane region" description="Helical" evidence="5">
    <location>
        <begin position="288"/>
        <end position="313"/>
    </location>
</feature>
<keyword evidence="2 5" id="KW-0812">Transmembrane</keyword>
<dbReference type="KEGG" id="gms:SOIL9_66800"/>
<reference evidence="7 8" key="1">
    <citation type="submission" date="2019-05" db="EMBL/GenBank/DDBJ databases">
        <authorList>
            <consortium name="Science for Life Laboratories"/>
        </authorList>
    </citation>
    <scope>NUCLEOTIDE SEQUENCE [LARGE SCALE GENOMIC DNA]</scope>
    <source>
        <strain evidence="7">Soil9</strain>
    </source>
</reference>
<evidence type="ECO:0000259" key="6">
    <source>
        <dbReference type="PROSITE" id="PS50850"/>
    </source>
</evidence>
<dbReference type="PANTHER" id="PTHR43826:SF8">
    <property type="entry name" value="MAJOR FACILITATOR SUPERFAMILY (MFS) PROFILE DOMAIN-CONTAINING PROTEIN"/>
    <property type="match status" value="1"/>
</dbReference>
<dbReference type="GO" id="GO:0016020">
    <property type="term" value="C:membrane"/>
    <property type="evidence" value="ECO:0007669"/>
    <property type="project" value="InterPro"/>
</dbReference>
<feature type="transmembrane region" description="Helical" evidence="5">
    <location>
        <begin position="108"/>
        <end position="132"/>
    </location>
</feature>
<dbReference type="PANTHER" id="PTHR43826">
    <property type="entry name" value="GLUCOSE-6-PHOSPHATE EXCHANGER SLC37A4"/>
    <property type="match status" value="1"/>
</dbReference>
<feature type="transmembrane region" description="Helical" evidence="5">
    <location>
        <begin position="411"/>
        <end position="436"/>
    </location>
</feature>
<feature type="transmembrane region" description="Helical" evidence="5">
    <location>
        <begin position="153"/>
        <end position="171"/>
    </location>
</feature>
<dbReference type="InterPro" id="IPR036259">
    <property type="entry name" value="MFS_trans_sf"/>
</dbReference>
<dbReference type="SUPFAM" id="SSF103473">
    <property type="entry name" value="MFS general substrate transporter"/>
    <property type="match status" value="1"/>
</dbReference>
<feature type="domain" description="Major facilitator superfamily (MFS) profile" evidence="6">
    <location>
        <begin position="10"/>
        <end position="439"/>
    </location>
</feature>
<evidence type="ECO:0000256" key="3">
    <source>
        <dbReference type="ARBA" id="ARBA00022989"/>
    </source>
</evidence>
<gene>
    <name evidence="7" type="ORF">SOIL9_66800</name>
</gene>
<keyword evidence="3 5" id="KW-1133">Transmembrane helix</keyword>
<dbReference type="PIRSF" id="PIRSF002808">
    <property type="entry name" value="Hexose_phosphate_transp"/>
    <property type="match status" value="1"/>
</dbReference>
<name>A0A6P2CTL2_9BACT</name>
<evidence type="ECO:0000256" key="5">
    <source>
        <dbReference type="SAM" id="Phobius"/>
    </source>
</evidence>
<dbReference type="PROSITE" id="PS50850">
    <property type="entry name" value="MFS"/>
    <property type="match status" value="1"/>
</dbReference>
<protein>
    <recommendedName>
        <fullName evidence="6">Major facilitator superfamily (MFS) profile domain-containing protein</fullName>
    </recommendedName>
</protein>
<keyword evidence="4 5" id="KW-0472">Membrane</keyword>
<evidence type="ECO:0000313" key="8">
    <source>
        <dbReference type="Proteomes" id="UP000464178"/>
    </source>
</evidence>
<evidence type="ECO:0000256" key="2">
    <source>
        <dbReference type="ARBA" id="ARBA00022692"/>
    </source>
</evidence>
<evidence type="ECO:0000256" key="4">
    <source>
        <dbReference type="ARBA" id="ARBA00023136"/>
    </source>
</evidence>
<keyword evidence="8" id="KW-1185">Reference proteome</keyword>
<feature type="transmembrane region" description="Helical" evidence="5">
    <location>
        <begin position="53"/>
        <end position="72"/>
    </location>
</feature>
<comment type="subcellular location">
    <subcellularLocation>
        <location evidence="1">Endomembrane system</location>
        <topology evidence="1">Multi-pass membrane protein</topology>
    </subcellularLocation>
</comment>
<feature type="transmembrane region" description="Helical" evidence="5">
    <location>
        <begin position="191"/>
        <end position="211"/>
    </location>
</feature>
<evidence type="ECO:0000313" key="7">
    <source>
        <dbReference type="EMBL" id="VTR91034.1"/>
    </source>
</evidence>
<dbReference type="GO" id="GO:0061513">
    <property type="term" value="F:glucose 6-phosphate:phosphate antiporter activity"/>
    <property type="evidence" value="ECO:0007669"/>
    <property type="project" value="TreeGrafter"/>
</dbReference>
<feature type="transmembrane region" description="Helical" evidence="5">
    <location>
        <begin position="320"/>
        <end position="341"/>
    </location>
</feature>